<dbReference type="PANTHER" id="PTHR10827:SF95">
    <property type="entry name" value="LD34388P"/>
    <property type="match status" value="1"/>
</dbReference>
<evidence type="ECO:0000256" key="1">
    <source>
        <dbReference type="ARBA" id="ARBA00006431"/>
    </source>
</evidence>
<keyword evidence="6" id="KW-1185">Reference proteome</keyword>
<reference evidence="5 6" key="1">
    <citation type="submission" date="2024-02" db="EMBL/GenBank/DDBJ databases">
        <authorList>
            <person name="Daric V."/>
            <person name="Darras S."/>
        </authorList>
    </citation>
    <scope>NUCLEOTIDE SEQUENCE [LARGE SCALE GENOMIC DNA]</scope>
</reference>
<dbReference type="InterPro" id="IPR011992">
    <property type="entry name" value="EF-hand-dom_pair"/>
</dbReference>
<dbReference type="InterPro" id="IPR018247">
    <property type="entry name" value="EF_Hand_1_Ca_BS"/>
</dbReference>
<dbReference type="PROSITE" id="PS00018">
    <property type="entry name" value="EF_HAND_1"/>
    <property type="match status" value="3"/>
</dbReference>
<feature type="signal peptide" evidence="3">
    <location>
        <begin position="1"/>
        <end position="21"/>
    </location>
</feature>
<dbReference type="Pfam" id="PF13499">
    <property type="entry name" value="EF-hand_7"/>
    <property type="match status" value="1"/>
</dbReference>
<proteinExistence type="inferred from homology"/>
<evidence type="ECO:0000256" key="3">
    <source>
        <dbReference type="SAM" id="SignalP"/>
    </source>
</evidence>
<dbReference type="PANTHER" id="PTHR10827">
    <property type="entry name" value="RETICULOCALBIN"/>
    <property type="match status" value="1"/>
</dbReference>
<keyword evidence="2" id="KW-0106">Calcium</keyword>
<comment type="caution">
    <text evidence="5">The sequence shown here is derived from an EMBL/GenBank/DDBJ whole genome shotgun (WGS) entry which is preliminary data.</text>
</comment>
<dbReference type="EMBL" id="CAWYQH010000046">
    <property type="protein sequence ID" value="CAK8677245.1"/>
    <property type="molecule type" value="Genomic_DNA"/>
</dbReference>
<feature type="chain" id="PRO_5047243932" description="EF-hand domain-containing protein" evidence="3">
    <location>
        <begin position="22"/>
        <end position="321"/>
    </location>
</feature>
<dbReference type="Gene3D" id="1.10.238.10">
    <property type="entry name" value="EF-hand"/>
    <property type="match status" value="2"/>
</dbReference>
<feature type="domain" description="EF-hand" evidence="4">
    <location>
        <begin position="65"/>
        <end position="101"/>
    </location>
</feature>
<evidence type="ECO:0000256" key="2">
    <source>
        <dbReference type="ARBA" id="ARBA00022837"/>
    </source>
</evidence>
<dbReference type="Proteomes" id="UP001642483">
    <property type="component" value="Unassembled WGS sequence"/>
</dbReference>
<name>A0ABP0FC14_CLALP</name>
<evidence type="ECO:0000313" key="6">
    <source>
        <dbReference type="Proteomes" id="UP001642483"/>
    </source>
</evidence>
<organism evidence="5 6">
    <name type="scientific">Clavelina lepadiformis</name>
    <name type="common">Light-bulb sea squirt</name>
    <name type="synonym">Ascidia lepadiformis</name>
    <dbReference type="NCBI Taxonomy" id="159417"/>
    <lineage>
        <taxon>Eukaryota</taxon>
        <taxon>Metazoa</taxon>
        <taxon>Chordata</taxon>
        <taxon>Tunicata</taxon>
        <taxon>Ascidiacea</taxon>
        <taxon>Aplousobranchia</taxon>
        <taxon>Clavelinidae</taxon>
        <taxon>Clavelina</taxon>
    </lineage>
</organism>
<accession>A0ABP0FC14</accession>
<keyword evidence="3" id="KW-0732">Signal</keyword>
<evidence type="ECO:0000313" key="5">
    <source>
        <dbReference type="EMBL" id="CAK8677245.1"/>
    </source>
</evidence>
<feature type="domain" description="EF-hand" evidence="4">
    <location>
        <begin position="102"/>
        <end position="137"/>
    </location>
</feature>
<evidence type="ECO:0000259" key="4">
    <source>
        <dbReference type="PROSITE" id="PS50222"/>
    </source>
</evidence>
<feature type="domain" description="EF-hand" evidence="4">
    <location>
        <begin position="194"/>
        <end position="229"/>
    </location>
</feature>
<sequence length="321" mass="37755">MESKLFLLVAFVLLLGDITVSKEPAHHHKDHLGNTEHDVNFDREVLLQDAEERMEEALSKLTSSEQKERLKKLVEKKIDLNHDGFVSWKELEEWTLKAFNEFETEETREEFPLLDVDDDGNVTWEEFVSFTYGSDFNEDLEEFKRPDSEAWKSFVESYKHNKKIFEAADQQEPMKSLDKFEYIAFKHPRFTRKTRDVFIDDVLQKSDLNQDGGIDLKEFLAHYQKNSDGEDPDWTIVETDKFKEELDVNHDNLLTGNEIMNWMASDNIEEAREEADHLISECDTNGDSKLTINEILSNKELWMESDATDYGKRLVRIHDEF</sequence>
<comment type="similarity">
    <text evidence="1">Belongs to the CREC family.</text>
</comment>
<dbReference type="Pfam" id="PF13202">
    <property type="entry name" value="EF-hand_5"/>
    <property type="match status" value="1"/>
</dbReference>
<protein>
    <recommendedName>
        <fullName evidence="4">EF-hand domain-containing protein</fullName>
    </recommendedName>
</protein>
<dbReference type="PROSITE" id="PS50222">
    <property type="entry name" value="EF_HAND_2"/>
    <property type="match status" value="3"/>
</dbReference>
<dbReference type="InterPro" id="IPR002048">
    <property type="entry name" value="EF_hand_dom"/>
</dbReference>
<gene>
    <name evidence="5" type="ORF">CVLEPA_LOCUS6645</name>
</gene>
<dbReference type="SUPFAM" id="SSF47473">
    <property type="entry name" value="EF-hand"/>
    <property type="match status" value="1"/>
</dbReference>